<accession>A0A1I1T4Z6</accession>
<dbReference type="AlphaFoldDB" id="A0A1I1T4Z6"/>
<gene>
    <name evidence="2" type="ORF">SAMN02745724_04726</name>
</gene>
<feature type="transmembrane region" description="Helical" evidence="1">
    <location>
        <begin position="12"/>
        <end position="34"/>
    </location>
</feature>
<dbReference type="Proteomes" id="UP000198862">
    <property type="component" value="Unassembled WGS sequence"/>
</dbReference>
<keyword evidence="1" id="KW-0472">Membrane</keyword>
<name>A0A1I1T4Z6_9GAMM</name>
<evidence type="ECO:0000313" key="2">
    <source>
        <dbReference type="EMBL" id="SFD51303.1"/>
    </source>
</evidence>
<dbReference type="GO" id="GO:0016787">
    <property type="term" value="F:hydrolase activity"/>
    <property type="evidence" value="ECO:0007669"/>
    <property type="project" value="UniProtKB-KW"/>
</dbReference>
<keyword evidence="3" id="KW-1185">Reference proteome</keyword>
<proteinExistence type="predicted"/>
<keyword evidence="1" id="KW-1133">Transmembrane helix</keyword>
<keyword evidence="2" id="KW-0378">Hydrolase</keyword>
<keyword evidence="1" id="KW-0812">Transmembrane</keyword>
<sequence length="166" mass="18675">MPFTPIHMGPGILIKSILRGSFSLMLFGWTQIIMDIQPLIVLITGEGHLHGFTHTYIGAIVIAIFAALTGKYLSELGLKILKLYKHERPISIAWWVVFLSAFVGSFSHVLLDSIMHFDVEPFFPFTLDNHFLGLISVSMLHKVCLYSGLVGAAIYYGINWKIKRIL</sequence>
<dbReference type="InterPro" id="IPR007404">
    <property type="entry name" value="YdjM-like"/>
</dbReference>
<organism evidence="2 3">
    <name type="scientific">Pseudoalteromonas denitrificans DSM 6059</name>
    <dbReference type="NCBI Taxonomy" id="1123010"/>
    <lineage>
        <taxon>Bacteria</taxon>
        <taxon>Pseudomonadati</taxon>
        <taxon>Pseudomonadota</taxon>
        <taxon>Gammaproteobacteria</taxon>
        <taxon>Alteromonadales</taxon>
        <taxon>Pseudoalteromonadaceae</taxon>
        <taxon>Pseudoalteromonas</taxon>
    </lineage>
</organism>
<evidence type="ECO:0000313" key="3">
    <source>
        <dbReference type="Proteomes" id="UP000198862"/>
    </source>
</evidence>
<dbReference type="EMBL" id="FOLO01000064">
    <property type="protein sequence ID" value="SFD51303.1"/>
    <property type="molecule type" value="Genomic_DNA"/>
</dbReference>
<dbReference type="Pfam" id="PF04307">
    <property type="entry name" value="YdjM"/>
    <property type="match status" value="1"/>
</dbReference>
<dbReference type="RefSeq" id="WP_091990607.1">
    <property type="nucleotide sequence ID" value="NZ_FOLO01000064.1"/>
</dbReference>
<evidence type="ECO:0000256" key="1">
    <source>
        <dbReference type="SAM" id="Phobius"/>
    </source>
</evidence>
<feature type="transmembrane region" description="Helical" evidence="1">
    <location>
        <begin position="93"/>
        <end position="111"/>
    </location>
</feature>
<reference evidence="2 3" key="1">
    <citation type="submission" date="2016-10" db="EMBL/GenBank/DDBJ databases">
        <authorList>
            <person name="de Groot N.N."/>
        </authorList>
    </citation>
    <scope>NUCLEOTIDE SEQUENCE [LARGE SCALE GENOMIC DNA]</scope>
    <source>
        <strain evidence="2 3">DSM 6059</strain>
    </source>
</reference>
<protein>
    <submittedName>
        <fullName evidence="2">LexA-binding, inner membrane-associated putative hydrolase</fullName>
    </submittedName>
</protein>
<feature type="transmembrane region" description="Helical" evidence="1">
    <location>
        <begin position="131"/>
        <end position="158"/>
    </location>
</feature>
<dbReference type="OrthoDB" id="272996at2"/>
<feature type="transmembrane region" description="Helical" evidence="1">
    <location>
        <begin position="54"/>
        <end position="73"/>
    </location>
</feature>
<dbReference type="STRING" id="1123010.SAMN02745724_04726"/>